<dbReference type="Gene3D" id="3.30.450.20">
    <property type="entry name" value="PAS domain"/>
    <property type="match status" value="2"/>
</dbReference>
<keyword evidence="2" id="KW-0812">Transmembrane</keyword>
<keyword evidence="4" id="KW-1185">Reference proteome</keyword>
<evidence type="ECO:0000313" key="4">
    <source>
        <dbReference type="Proteomes" id="UP000009168"/>
    </source>
</evidence>
<dbReference type="AlphaFoldDB" id="Q22NQ9"/>
<sequence length="822" mass="93934">MLNDNKDITSHSNSEISAGQNHYQSPENNKDSKFKLSAANNQLKKNITKRITEGRMQQSVKDQSFSSQLITSQNIQMRSHIQKKNNEDESKNLPTTEMNNNDNNEVKRKGIFEEYQERWEKNNKKIFRYLITWKVGDDGKIEDQLKLMITYLSIIFIFILVICGFATTYYFHQTNKQNIKYSIENQAQTILQNGLSQYQNSTEYIFKGYEFVLNYLNDIILSKLEISYKIYDFNQIRQFPYKGPKRMHQKGDTNTSMCDIYTGPVQFDINPVSLKCIDWYNFQPNTVPTVNEFVYQNVISSDTLVQAIDILNYILESQLFDVFVTKIYKIYFGFEARQQMFIYPGLLLNYIESNFTMIERPWYNVTKQYHLNQADNSTYRVISTPYYDAVSGDRVVTISKAILAPSPSDPTKRYLQGKGLFMGVANVDIKLSQFQELFQDITFYETGYLAIVSNEGQLLNEPAQFIIQIQMQGKVYESLSITQLIKQDVWNSIKTSKEQVLQQTTSIQGLDIVIASSVNSDNFYQGQSIVIMFIIPSSEVYGAIDSQNSENLKRILLSSLISFGGFLIATIICTIYVKKKIIQMVSAITELNQSALKLSGQNSDSSTNSKKEVMQKLNEIQQKAESETIKELVKGFENQLKGISKLGKGGQNILKNGKNVLKYESAEYCGTNLAQYIDPLLNYLDSKKEKMETDSINYQHTNPLCVNQIPVKTLQSHINQTQLKKKESEMAPIFSDNPNDTNGELLNFMSAANQTIGSPLSDISGVSKSNLFKSKLYKSNNIGKPLSLRQNEKLAGESQHGNEILNCSDINIDENSRDDVHQ</sequence>
<feature type="region of interest" description="Disordered" evidence="1">
    <location>
        <begin position="1"/>
        <end position="32"/>
    </location>
</feature>
<evidence type="ECO:0000256" key="2">
    <source>
        <dbReference type="SAM" id="Phobius"/>
    </source>
</evidence>
<dbReference type="CDD" id="cd18773">
    <property type="entry name" value="PDC1_HK_sensor"/>
    <property type="match status" value="1"/>
</dbReference>
<feature type="compositionally biased region" description="Polar residues" evidence="1">
    <location>
        <begin position="10"/>
        <end position="27"/>
    </location>
</feature>
<dbReference type="KEGG" id="tet:TTHERM_00197900"/>
<dbReference type="RefSeq" id="XP_001006971.1">
    <property type="nucleotide sequence ID" value="XM_001006971.3"/>
</dbReference>
<dbReference type="GeneID" id="7827064"/>
<keyword evidence="2" id="KW-0472">Membrane</keyword>
<dbReference type="HOGENOM" id="CLU_344367_0_0_1"/>
<reference evidence="4" key="1">
    <citation type="journal article" date="2006" name="PLoS Biol.">
        <title>Macronuclear genome sequence of the ciliate Tetrahymena thermophila, a model eukaryote.</title>
        <authorList>
            <person name="Eisen J.A."/>
            <person name="Coyne R.S."/>
            <person name="Wu M."/>
            <person name="Wu D."/>
            <person name="Thiagarajan M."/>
            <person name="Wortman J.R."/>
            <person name="Badger J.H."/>
            <person name="Ren Q."/>
            <person name="Amedeo P."/>
            <person name="Jones K.M."/>
            <person name="Tallon L.J."/>
            <person name="Delcher A.L."/>
            <person name="Salzberg S.L."/>
            <person name="Silva J.C."/>
            <person name="Haas B.J."/>
            <person name="Majoros W.H."/>
            <person name="Farzad M."/>
            <person name="Carlton J.M."/>
            <person name="Smith R.K. Jr."/>
            <person name="Garg J."/>
            <person name="Pearlman R.E."/>
            <person name="Karrer K.M."/>
            <person name="Sun L."/>
            <person name="Manning G."/>
            <person name="Elde N.C."/>
            <person name="Turkewitz A.P."/>
            <person name="Asai D.J."/>
            <person name="Wilkes D.E."/>
            <person name="Wang Y."/>
            <person name="Cai H."/>
            <person name="Collins K."/>
            <person name="Stewart B.A."/>
            <person name="Lee S.R."/>
            <person name="Wilamowska K."/>
            <person name="Weinberg Z."/>
            <person name="Ruzzo W.L."/>
            <person name="Wloga D."/>
            <person name="Gaertig J."/>
            <person name="Frankel J."/>
            <person name="Tsao C.-C."/>
            <person name="Gorovsky M.A."/>
            <person name="Keeling P.J."/>
            <person name="Waller R.F."/>
            <person name="Patron N.J."/>
            <person name="Cherry J.M."/>
            <person name="Stover N.A."/>
            <person name="Krieger C.J."/>
            <person name="del Toro C."/>
            <person name="Ryder H.F."/>
            <person name="Williamson S.C."/>
            <person name="Barbeau R.A."/>
            <person name="Hamilton E.P."/>
            <person name="Orias E."/>
        </authorList>
    </citation>
    <scope>NUCLEOTIDE SEQUENCE [LARGE SCALE GENOMIC DNA]</scope>
    <source>
        <strain evidence="4">SB210</strain>
    </source>
</reference>
<organism evidence="3 4">
    <name type="scientific">Tetrahymena thermophila (strain SB210)</name>
    <dbReference type="NCBI Taxonomy" id="312017"/>
    <lineage>
        <taxon>Eukaryota</taxon>
        <taxon>Sar</taxon>
        <taxon>Alveolata</taxon>
        <taxon>Ciliophora</taxon>
        <taxon>Intramacronucleata</taxon>
        <taxon>Oligohymenophorea</taxon>
        <taxon>Hymenostomatida</taxon>
        <taxon>Tetrahymenina</taxon>
        <taxon>Tetrahymenidae</taxon>
        <taxon>Tetrahymena</taxon>
    </lineage>
</organism>
<feature type="transmembrane region" description="Helical" evidence="2">
    <location>
        <begin position="149"/>
        <end position="171"/>
    </location>
</feature>
<evidence type="ECO:0000256" key="1">
    <source>
        <dbReference type="SAM" id="MobiDB-lite"/>
    </source>
</evidence>
<dbReference type="EMBL" id="GG662857">
    <property type="protein sequence ID" value="EAR86726.1"/>
    <property type="molecule type" value="Genomic_DNA"/>
</dbReference>
<keyword evidence="2" id="KW-1133">Transmembrane helix</keyword>
<feature type="region of interest" description="Disordered" evidence="1">
    <location>
        <begin position="83"/>
        <end position="103"/>
    </location>
</feature>
<gene>
    <name evidence="3" type="ORF">TTHERM_00197900</name>
</gene>
<name>Q22NQ9_TETTS</name>
<dbReference type="InParanoid" id="Q22NQ9"/>
<feature type="compositionally biased region" description="Polar residues" evidence="1">
    <location>
        <begin position="92"/>
        <end position="103"/>
    </location>
</feature>
<protein>
    <submittedName>
        <fullName evidence="3">Cache domain protein</fullName>
    </submittedName>
</protein>
<proteinExistence type="predicted"/>
<dbReference type="Proteomes" id="UP000009168">
    <property type="component" value="Unassembled WGS sequence"/>
</dbReference>
<accession>Q22NQ9</accession>
<feature type="transmembrane region" description="Helical" evidence="2">
    <location>
        <begin position="555"/>
        <end position="577"/>
    </location>
</feature>
<evidence type="ECO:0000313" key="3">
    <source>
        <dbReference type="EMBL" id="EAR86726.1"/>
    </source>
</evidence>